<organism evidence="9 10">
    <name type="scientific">Rhodotorula diobovata</name>
    <dbReference type="NCBI Taxonomy" id="5288"/>
    <lineage>
        <taxon>Eukaryota</taxon>
        <taxon>Fungi</taxon>
        <taxon>Dikarya</taxon>
        <taxon>Basidiomycota</taxon>
        <taxon>Pucciniomycotina</taxon>
        <taxon>Microbotryomycetes</taxon>
        <taxon>Sporidiobolales</taxon>
        <taxon>Sporidiobolaceae</taxon>
        <taxon>Rhodotorula</taxon>
    </lineage>
</organism>
<dbReference type="GO" id="GO:0051301">
    <property type="term" value="P:cell division"/>
    <property type="evidence" value="ECO:0007669"/>
    <property type="project" value="UniProtKB-KW"/>
</dbReference>
<keyword evidence="5" id="KW-0159">Chromosome partition</keyword>
<evidence type="ECO:0000313" key="10">
    <source>
        <dbReference type="Proteomes" id="UP000311382"/>
    </source>
</evidence>
<protein>
    <recommendedName>
        <fullName evidence="11">Cohesin loading factor-domain-containing protein</fullName>
    </recommendedName>
</protein>
<evidence type="ECO:0000256" key="1">
    <source>
        <dbReference type="ARBA" id="ARBA00004123"/>
    </source>
</evidence>
<dbReference type="InterPro" id="IPR019440">
    <property type="entry name" value="MAU2"/>
</dbReference>
<comment type="caution">
    <text evidence="9">The sequence shown here is derived from an EMBL/GenBank/DDBJ whole genome shotgun (WGS) entry which is preliminary data.</text>
</comment>
<dbReference type="GO" id="GO:0007064">
    <property type="term" value="P:mitotic sister chromatid cohesion"/>
    <property type="evidence" value="ECO:0007669"/>
    <property type="project" value="InterPro"/>
</dbReference>
<keyword evidence="7" id="KW-0131">Cell cycle</keyword>
<accession>A0A5C5FTZ9</accession>
<evidence type="ECO:0000313" key="9">
    <source>
        <dbReference type="EMBL" id="TNY20145.1"/>
    </source>
</evidence>
<feature type="compositionally biased region" description="Gly residues" evidence="8">
    <location>
        <begin position="792"/>
        <end position="807"/>
    </location>
</feature>
<keyword evidence="4" id="KW-0498">Mitosis</keyword>
<proteinExistence type="inferred from homology"/>
<evidence type="ECO:0008006" key="11">
    <source>
        <dbReference type="Google" id="ProtNLM"/>
    </source>
</evidence>
<reference evidence="9 10" key="1">
    <citation type="submission" date="2019-03" db="EMBL/GenBank/DDBJ databases">
        <title>Rhodosporidium diobovatum UCD-FST 08-225 genome sequencing, assembly, and annotation.</title>
        <authorList>
            <person name="Fakankun I.U."/>
            <person name="Fristensky B."/>
            <person name="Levin D.B."/>
        </authorList>
    </citation>
    <scope>NUCLEOTIDE SEQUENCE [LARGE SCALE GENOMIC DNA]</scope>
    <source>
        <strain evidence="9 10">UCD-FST 08-225</strain>
    </source>
</reference>
<dbReference type="GO" id="GO:0005634">
    <property type="term" value="C:nucleus"/>
    <property type="evidence" value="ECO:0007669"/>
    <property type="project" value="UniProtKB-SubCell"/>
</dbReference>
<dbReference type="Proteomes" id="UP000311382">
    <property type="component" value="Unassembled WGS sequence"/>
</dbReference>
<gene>
    <name evidence="9" type="ORF">DMC30DRAFT_270149</name>
</gene>
<comment type="similarity">
    <text evidence="2">Belongs to the SCC4/mau-2 family.</text>
</comment>
<comment type="subcellular location">
    <subcellularLocation>
        <location evidence="1">Nucleus</location>
    </subcellularLocation>
</comment>
<evidence type="ECO:0000256" key="6">
    <source>
        <dbReference type="ARBA" id="ARBA00023242"/>
    </source>
</evidence>
<feature type="region of interest" description="Disordered" evidence="8">
    <location>
        <begin position="748"/>
        <end position="809"/>
    </location>
</feature>
<dbReference type="EMBL" id="SOZI01000075">
    <property type="protein sequence ID" value="TNY20145.1"/>
    <property type="molecule type" value="Genomic_DNA"/>
</dbReference>
<evidence type="ECO:0000256" key="3">
    <source>
        <dbReference type="ARBA" id="ARBA00022618"/>
    </source>
</evidence>
<dbReference type="PANTHER" id="PTHR21394">
    <property type="entry name" value="MAU2 CHROMATID COHESION FACTOR HOMOLOG"/>
    <property type="match status" value="1"/>
</dbReference>
<sequence>MDPYALPPGHTGAAQDHPSPTKRRRVAPPPPSSSSSVDPLAGPVTTLPAPPGSLQPAQTAVHIQPPPLATLPAPLALLSLAVSLRASAHALLPSLAKRPSASSNSSQARYAHAWADYSRLQHALVAVLRAAVTLTATASEYAGGRLELRACAMLAQQLVDMYEGSGHEKIVAPEADRALARAISISQSHPSLAPYGPALSLLHLRLALFSSKPLKYIRTTLRRLLASLSSPSPSPTAAAAAAAAATYSAHAFAASLPGASLAERLAAWDSVVSLAQQHRGGAQGPDAQVLGVALLASARLALKAEDYPRCAALLDALRDALPGEDTDGRGAAWPPRVVRVQDRLVRCLYHAQVGDAKAAKETLKEAHRLLDAAPGADRSGEMDEVAVLVGGPGTHDTATLHFKVPPQSTLYPFAFLASAAIHLDPQGKTPRAQLFGEEGVRIVEQRLNGREVSLPVPSLSSITTTLHRSAALKSRLHLLLAALSTLRSDYPAAEAHLAHAVRVARAHADAGEADDDDATETETESDLAGTLAPVALAWALVRCARAAREGKDEREAQRALEAVLDATARGPRPTTAQGAHMRRCAALSLLLLRLGNPGLAADGGVTSTDALARLLTSSSSSALPAASSPSSPAAAAAFPPRTSAPARLATALASALTVGSITASKTALSQALTLTNQMGATHARAGVLALLANVFLWTREGEAQKMLASALRLASSFGSAAPHRTVDGVPVGHARLSLWLGERLAGRPPLSPRARRELPREPQRRGAPRRAGARQPRVQGDAREGGARRGAAGAGAAGGCQDGGGVKGGRDICRARRERWVGTLDLTRGRRELLVGSV</sequence>
<feature type="region of interest" description="Disordered" evidence="8">
    <location>
        <begin position="1"/>
        <end position="59"/>
    </location>
</feature>
<evidence type="ECO:0000256" key="2">
    <source>
        <dbReference type="ARBA" id="ARBA00008585"/>
    </source>
</evidence>
<keyword evidence="10" id="KW-1185">Reference proteome</keyword>
<evidence type="ECO:0000256" key="8">
    <source>
        <dbReference type="SAM" id="MobiDB-lite"/>
    </source>
</evidence>
<name>A0A5C5FTZ9_9BASI</name>
<dbReference type="Pfam" id="PF10345">
    <property type="entry name" value="Cohesin_load"/>
    <property type="match status" value="1"/>
</dbReference>
<keyword evidence="3" id="KW-0132">Cell division</keyword>
<feature type="compositionally biased region" description="Basic and acidic residues" evidence="8">
    <location>
        <begin position="754"/>
        <end position="764"/>
    </location>
</feature>
<evidence type="ECO:0000256" key="7">
    <source>
        <dbReference type="ARBA" id="ARBA00023306"/>
    </source>
</evidence>
<dbReference type="STRING" id="5288.A0A5C5FTZ9"/>
<dbReference type="OrthoDB" id="5565328at2759"/>
<keyword evidence="6" id="KW-0539">Nucleus</keyword>
<evidence type="ECO:0000256" key="4">
    <source>
        <dbReference type="ARBA" id="ARBA00022776"/>
    </source>
</evidence>
<evidence type="ECO:0000256" key="5">
    <source>
        <dbReference type="ARBA" id="ARBA00022829"/>
    </source>
</evidence>
<dbReference type="AlphaFoldDB" id="A0A5C5FTZ9"/>
<dbReference type="GO" id="GO:0007059">
    <property type="term" value="P:chromosome segregation"/>
    <property type="evidence" value="ECO:0007669"/>
    <property type="project" value="UniProtKB-KW"/>
</dbReference>